<reference evidence="2" key="1">
    <citation type="journal article" date="2019" name="Sci. Rep.">
        <title>Draft genome of Tanacetum cinerariifolium, the natural source of mosquito coil.</title>
        <authorList>
            <person name="Yamashiro T."/>
            <person name="Shiraishi A."/>
            <person name="Satake H."/>
            <person name="Nakayama K."/>
        </authorList>
    </citation>
    <scope>NUCLEOTIDE SEQUENCE</scope>
</reference>
<gene>
    <name evidence="2" type="ORF">Tci_035923</name>
</gene>
<dbReference type="EMBL" id="BKCJ010004936">
    <property type="protein sequence ID" value="GEU63945.1"/>
    <property type="molecule type" value="Genomic_DNA"/>
</dbReference>
<sequence length="1077" mass="122403">MDMTVDQQVALNKALVPHTSRLRIGKSNFLLRSDITSKESTLQLVYDVLRLTPFYKEFLVTTDVSKIYMLEFWATVTVHHYSISFKMDNKKRIINLEYFREMLHICPRLPGQTFDELLFEEEILAFLRFLGHSGEIRKIIDEYFVYQVEHKDAKKSNEMYHPRDDQMFITIKLVSRHQNTQQFGVMLLVELTNEDIRTAPPKTKASVRKMKNSSDTTITPPTAAGTRLSTLAKGKQPVKSSKAKSLTMLSEVAMTEAEQMKLATKRNLQQTHISQASGSGADEGTSIIPGVLDVPSDESDEEISWKSSDEDDDDELSIHEEEAKDKESFDPIIQTPKNSDDEGNDDASLGLNVGGKEGQDAEDDDEELYRDVNINLEGQDVQMTDVHTTQEFEDTHVTLTSVNPDGQQQSSSVSSQFVTSMLNPSLDAGIDSLFETTPRVDVQASTTVAPLTYSSSSNHSYHSLKANFSEFVYTNQFVGSVSSILGIVERYMDQRINEAVKTVVQIQSDRLRDETQAENEEFLNRLDENIQKIIKEQVKEQVKVQVSKILPKIEKTVNEQLEAKVFTRSSNSSKTSYTMAANLSEMELKKILIKKIESNKSIQRSDEQMNLYKALVDAYESNKIILDTYGDTVTLKRCLDDTDKDEEPSTVSESAPVEEPMQTTQDLEEPSHQEFETGAADDQPIAEASQHPECDLAKQADSRSSFTELMDTPMDFSAFLMNQIEFILEEVYKATTDQLDWNNPEGQQYPRNLLKPLPLILNSRGRRVIPFDYFINNDLEYLRGGASSRNSTDLQLTGSRLEMSTQNVESSLPPNFRLSNGIITSIWIGSRKADKSNGQRTLCFQRLSKNVHKKHRHPMTYGRSSTRCRKLPKEAQSHKAGYNKDKQNRLMRIDKLHKFSDGTLNDVQTALDDRFKGIWMKYLPQAIWRKSDKERATSMIQAIDKQLKIMRIMQSLEKFVVTIRVTSDKNVKKISSSNAFLILEDFNPSLYELPFHKEVPGSENLLSCSSENEEKVFNPGILTSKGVHTSLIPELSHWGPKAFKGIKTFEIPMEIFPCSYGEDIRILDVPCLHFYPP</sequence>
<feature type="region of interest" description="Disordered" evidence="1">
    <location>
        <begin position="271"/>
        <end position="365"/>
    </location>
</feature>
<accession>A0A6L2LUW9</accession>
<dbReference type="AlphaFoldDB" id="A0A6L2LUW9"/>
<feature type="region of interest" description="Disordered" evidence="1">
    <location>
        <begin position="640"/>
        <end position="677"/>
    </location>
</feature>
<evidence type="ECO:0000313" key="2">
    <source>
        <dbReference type="EMBL" id="GEU63945.1"/>
    </source>
</evidence>
<feature type="compositionally biased region" description="Basic and acidic residues" evidence="1">
    <location>
        <begin position="316"/>
        <end position="329"/>
    </location>
</feature>
<evidence type="ECO:0000256" key="1">
    <source>
        <dbReference type="SAM" id="MobiDB-lite"/>
    </source>
</evidence>
<protein>
    <submittedName>
        <fullName evidence="2">Uncharacterized protein</fullName>
    </submittedName>
</protein>
<proteinExistence type="predicted"/>
<comment type="caution">
    <text evidence="2">The sequence shown here is derived from an EMBL/GenBank/DDBJ whole genome shotgun (WGS) entry which is preliminary data.</text>
</comment>
<feature type="region of interest" description="Disordered" evidence="1">
    <location>
        <begin position="202"/>
        <end position="225"/>
    </location>
</feature>
<organism evidence="2">
    <name type="scientific">Tanacetum cinerariifolium</name>
    <name type="common">Dalmatian daisy</name>
    <name type="synonym">Chrysanthemum cinerariifolium</name>
    <dbReference type="NCBI Taxonomy" id="118510"/>
    <lineage>
        <taxon>Eukaryota</taxon>
        <taxon>Viridiplantae</taxon>
        <taxon>Streptophyta</taxon>
        <taxon>Embryophyta</taxon>
        <taxon>Tracheophyta</taxon>
        <taxon>Spermatophyta</taxon>
        <taxon>Magnoliopsida</taxon>
        <taxon>eudicotyledons</taxon>
        <taxon>Gunneridae</taxon>
        <taxon>Pentapetalae</taxon>
        <taxon>asterids</taxon>
        <taxon>campanulids</taxon>
        <taxon>Asterales</taxon>
        <taxon>Asteraceae</taxon>
        <taxon>Asteroideae</taxon>
        <taxon>Anthemideae</taxon>
        <taxon>Anthemidinae</taxon>
        <taxon>Tanacetum</taxon>
    </lineage>
</organism>
<name>A0A6L2LUW9_TANCI</name>